<evidence type="ECO:0000313" key="4">
    <source>
        <dbReference type="EMBL" id="KGM10962.1"/>
    </source>
</evidence>
<proteinExistence type="predicted"/>
<evidence type="ECO:0000259" key="3">
    <source>
        <dbReference type="Pfam" id="PF03703"/>
    </source>
</evidence>
<feature type="domain" description="YdbS-like PH" evidence="3">
    <location>
        <begin position="105"/>
        <end position="182"/>
    </location>
</feature>
<sequence length="195" mass="20668">MPTDDLADVPATTEPAGAPPVTGSDGSVRAEQWPAVTLGEPAHRVSPRAVAYWRVSALVGWVVFLAVLVTAWLLWLDHLAWPPYALGAVTAWSVVHVVVMPPLRYRVHRWEVTPVAVRTRSGWIGREQRIAPMSRVQTVDSTQGAIMRAFGVASVAVTTASAAGAITIEGLDSETAERLAAELSAVTAATPGDAT</sequence>
<reference evidence="4 5" key="2">
    <citation type="journal article" date="2015" name="Stand. Genomic Sci.">
        <title>Draft genome sequence of Cellulomonas carbonis T26(T) and comparative analysis of six Cellulomonas genomes.</title>
        <authorList>
            <person name="Zhuang W."/>
            <person name="Zhang S."/>
            <person name="Xia X."/>
            <person name="Wang G."/>
        </authorList>
    </citation>
    <scope>NUCLEOTIDE SEQUENCE [LARGE SCALE GENOMIC DNA]</scope>
    <source>
        <strain evidence="4 5">T26</strain>
    </source>
</reference>
<evidence type="ECO:0000313" key="5">
    <source>
        <dbReference type="Proteomes" id="UP000029839"/>
    </source>
</evidence>
<feature type="transmembrane region" description="Helical" evidence="2">
    <location>
        <begin position="51"/>
        <end position="75"/>
    </location>
</feature>
<evidence type="ECO:0000256" key="2">
    <source>
        <dbReference type="SAM" id="Phobius"/>
    </source>
</evidence>
<keyword evidence="2" id="KW-1133">Transmembrane helix</keyword>
<dbReference type="EMBL" id="AXCY01000034">
    <property type="protein sequence ID" value="KGM10962.1"/>
    <property type="molecule type" value="Genomic_DNA"/>
</dbReference>
<dbReference type="PANTHER" id="PTHR34473">
    <property type="entry name" value="UPF0699 TRANSMEMBRANE PROTEIN YDBS"/>
    <property type="match status" value="1"/>
</dbReference>
<dbReference type="Proteomes" id="UP000029839">
    <property type="component" value="Unassembled WGS sequence"/>
</dbReference>
<organism evidence="4 5">
    <name type="scientific">Cellulomonas carbonis T26</name>
    <dbReference type="NCBI Taxonomy" id="947969"/>
    <lineage>
        <taxon>Bacteria</taxon>
        <taxon>Bacillati</taxon>
        <taxon>Actinomycetota</taxon>
        <taxon>Actinomycetes</taxon>
        <taxon>Micrococcales</taxon>
        <taxon>Cellulomonadaceae</taxon>
        <taxon>Cellulomonas</taxon>
    </lineage>
</organism>
<protein>
    <submittedName>
        <fullName evidence="4">Membrane protein</fullName>
    </submittedName>
</protein>
<reference evidence="4 5" key="1">
    <citation type="submission" date="2013-08" db="EMBL/GenBank/DDBJ databases">
        <title>Genome sequencing of Cellulomonas carbonis T26.</title>
        <authorList>
            <person name="Chen F."/>
            <person name="Li Y."/>
            <person name="Wang G."/>
        </authorList>
    </citation>
    <scope>NUCLEOTIDE SEQUENCE [LARGE SCALE GENOMIC DNA]</scope>
    <source>
        <strain evidence="4 5">T26</strain>
    </source>
</reference>
<feature type="region of interest" description="Disordered" evidence="1">
    <location>
        <begin position="1"/>
        <end position="27"/>
    </location>
</feature>
<keyword evidence="5" id="KW-1185">Reference proteome</keyword>
<dbReference type="Pfam" id="PF03703">
    <property type="entry name" value="bPH_2"/>
    <property type="match status" value="1"/>
</dbReference>
<keyword evidence="2" id="KW-0812">Transmembrane</keyword>
<gene>
    <name evidence="4" type="ORF">N868_12960</name>
</gene>
<keyword evidence="2" id="KW-0472">Membrane</keyword>
<evidence type="ECO:0000256" key="1">
    <source>
        <dbReference type="SAM" id="MobiDB-lite"/>
    </source>
</evidence>
<dbReference type="RefSeq" id="WP_081978684.1">
    <property type="nucleotide sequence ID" value="NZ_AXCY01000034.1"/>
</dbReference>
<feature type="transmembrane region" description="Helical" evidence="2">
    <location>
        <begin position="81"/>
        <end position="99"/>
    </location>
</feature>
<dbReference type="PANTHER" id="PTHR34473:SF3">
    <property type="entry name" value="TRANSMEMBRANE PROTEIN-RELATED"/>
    <property type="match status" value="1"/>
</dbReference>
<name>A0A0A0BTE2_9CELL</name>
<comment type="caution">
    <text evidence="4">The sequence shown here is derived from an EMBL/GenBank/DDBJ whole genome shotgun (WGS) entry which is preliminary data.</text>
</comment>
<dbReference type="OrthoDB" id="3730669at2"/>
<accession>A0A0A0BTE2</accession>
<dbReference type="InterPro" id="IPR005182">
    <property type="entry name" value="YdbS-like_PH"/>
</dbReference>
<dbReference type="AlphaFoldDB" id="A0A0A0BTE2"/>